<gene>
    <name evidence="15" type="primary">ftsH</name>
    <name evidence="18" type="ORF">JK634_11500</name>
</gene>
<name>A0A937FEB1_9CLOT</name>
<dbReference type="AlphaFoldDB" id="A0A937FEB1"/>
<organism evidence="18 19">
    <name type="scientific">Clostridium paridis</name>
    <dbReference type="NCBI Taxonomy" id="2803863"/>
    <lineage>
        <taxon>Bacteria</taxon>
        <taxon>Bacillati</taxon>
        <taxon>Bacillota</taxon>
        <taxon>Clostridia</taxon>
        <taxon>Eubacteriales</taxon>
        <taxon>Clostridiaceae</taxon>
        <taxon>Clostridium</taxon>
    </lineage>
</organism>
<dbReference type="Pfam" id="PF01434">
    <property type="entry name" value="Peptidase_M41"/>
    <property type="match status" value="1"/>
</dbReference>
<evidence type="ECO:0000256" key="16">
    <source>
        <dbReference type="RuleBase" id="RU003651"/>
    </source>
</evidence>
<dbReference type="InterPro" id="IPR003960">
    <property type="entry name" value="ATPase_AAA_CS"/>
</dbReference>
<protein>
    <recommendedName>
        <fullName evidence="15">ATP-dependent zinc metalloprotease FtsH</fullName>
        <ecNumber evidence="15">3.4.24.-</ecNumber>
    </recommendedName>
</protein>
<keyword evidence="12 15" id="KW-0482">Metalloprotease</keyword>
<accession>A0A937FEB1</accession>
<comment type="caution">
    <text evidence="18">The sequence shown here is derived from an EMBL/GenBank/DDBJ whole genome shotgun (WGS) entry which is preliminary data.</text>
</comment>
<feature type="binding site" evidence="15">
    <location>
        <begin position="188"/>
        <end position="195"/>
    </location>
    <ligand>
        <name>ATP</name>
        <dbReference type="ChEBI" id="CHEBI:30616"/>
    </ligand>
</feature>
<dbReference type="SMART" id="SM00382">
    <property type="entry name" value="AAA"/>
    <property type="match status" value="1"/>
</dbReference>
<dbReference type="InterPro" id="IPR005936">
    <property type="entry name" value="FtsH"/>
</dbReference>
<sequence>MKIFKSKLLIIPIIIFISSLSFLAYTNLSYRAHKDKSYLDFKNDFSSNNILKVYFSTNNKLLVTLKSGDKYLTENPETPNFKESLLNKSVIIETEKPQSLSTVLPSLGIMISVFWLAFYFMNNKRFSTSNGFSPKVVSDNIKTNYDFDKVAGNDEAKESLKDVVDFLINPDKYVKYGARIPKGVILYGEPGTGKTLLAKAVAGEANVPFYAMSGSDFMQMYVGVGASRIRDLFKKAKEAGNGKALIFIDEIDAIGKKRDGGKQSSGSDERDQTLNALLTEMSGFTEKEGIVVIAATNRLDILDPALLRPGRFDRHIEVSLPDINAREKILKLHLDNKPYSDINIRDIAEKTAYFSGAKLESLINESAILAAKKDTEFITMEHISTAFDIVVAGYEKKDRDYLSEKDRKITAYHEGGHALCSLIRIPEDKVSKVTIIPTTKGAGGYTLTIPKDSSYQTISHLKNRIMVLLAGRAAEEIIFGKDNITTGAYGDLKSSTEIIISMLSEYGMGANLGLLKMSSLGSMGNSYGNLIIEEAKELLENLYTDTKNLLHENIDTLHLLAKELLEKETISSNDLEAIITN</sequence>
<dbReference type="InterPro" id="IPR037219">
    <property type="entry name" value="Peptidase_M41-like"/>
</dbReference>
<evidence type="ECO:0000256" key="4">
    <source>
        <dbReference type="ARBA" id="ARBA00022670"/>
    </source>
</evidence>
<dbReference type="GO" id="GO:0016887">
    <property type="term" value="F:ATP hydrolysis activity"/>
    <property type="evidence" value="ECO:0007669"/>
    <property type="project" value="UniProtKB-UniRule"/>
</dbReference>
<keyword evidence="6 15" id="KW-0479">Metal-binding</keyword>
<dbReference type="Proteomes" id="UP000623681">
    <property type="component" value="Unassembled WGS sequence"/>
</dbReference>
<evidence type="ECO:0000313" key="18">
    <source>
        <dbReference type="EMBL" id="MBL4932435.1"/>
    </source>
</evidence>
<evidence type="ECO:0000256" key="10">
    <source>
        <dbReference type="ARBA" id="ARBA00022840"/>
    </source>
</evidence>
<evidence type="ECO:0000256" key="12">
    <source>
        <dbReference type="ARBA" id="ARBA00023049"/>
    </source>
</evidence>
<dbReference type="GO" id="GO:0030163">
    <property type="term" value="P:protein catabolic process"/>
    <property type="evidence" value="ECO:0007669"/>
    <property type="project" value="UniProtKB-UniRule"/>
</dbReference>
<evidence type="ECO:0000256" key="7">
    <source>
        <dbReference type="ARBA" id="ARBA00022741"/>
    </source>
</evidence>
<keyword evidence="3 15" id="KW-1003">Cell membrane</keyword>
<keyword evidence="4 15" id="KW-0645">Protease</keyword>
<dbReference type="GO" id="GO:0008270">
    <property type="term" value="F:zinc ion binding"/>
    <property type="evidence" value="ECO:0007669"/>
    <property type="project" value="UniProtKB-UniRule"/>
</dbReference>
<dbReference type="PANTHER" id="PTHR23076:SF97">
    <property type="entry name" value="ATP-DEPENDENT ZINC METALLOPROTEASE YME1L1"/>
    <property type="match status" value="1"/>
</dbReference>
<feature type="domain" description="AAA+ ATPase" evidence="17">
    <location>
        <begin position="180"/>
        <end position="322"/>
    </location>
</feature>
<dbReference type="Gene3D" id="1.10.8.60">
    <property type="match status" value="1"/>
</dbReference>
<evidence type="ECO:0000256" key="6">
    <source>
        <dbReference type="ARBA" id="ARBA00022723"/>
    </source>
</evidence>
<dbReference type="CDD" id="cd19501">
    <property type="entry name" value="RecA-like_FtsH"/>
    <property type="match status" value="1"/>
</dbReference>
<dbReference type="SUPFAM" id="SSF140990">
    <property type="entry name" value="FtsH protease domain-like"/>
    <property type="match status" value="1"/>
</dbReference>
<dbReference type="GO" id="GO:0005886">
    <property type="term" value="C:plasma membrane"/>
    <property type="evidence" value="ECO:0007669"/>
    <property type="project" value="UniProtKB-SubCell"/>
</dbReference>
<dbReference type="InterPro" id="IPR041569">
    <property type="entry name" value="AAA_lid_3"/>
</dbReference>
<evidence type="ECO:0000256" key="11">
    <source>
        <dbReference type="ARBA" id="ARBA00022989"/>
    </source>
</evidence>
<dbReference type="PROSITE" id="PS00674">
    <property type="entry name" value="AAA"/>
    <property type="match status" value="1"/>
</dbReference>
<keyword evidence="8 15" id="KW-0378">Hydrolase</keyword>
<dbReference type="EMBL" id="JAESWA010000022">
    <property type="protein sequence ID" value="MBL4932435.1"/>
    <property type="molecule type" value="Genomic_DNA"/>
</dbReference>
<comment type="similarity">
    <text evidence="2 15">In the C-terminal section; belongs to the peptidase M41 family.</text>
</comment>
<evidence type="ECO:0000256" key="13">
    <source>
        <dbReference type="ARBA" id="ARBA00023136"/>
    </source>
</evidence>
<dbReference type="PANTHER" id="PTHR23076">
    <property type="entry name" value="METALLOPROTEASE M41 FTSH"/>
    <property type="match status" value="1"/>
</dbReference>
<dbReference type="FunFam" id="3.40.50.300:FF:000001">
    <property type="entry name" value="ATP-dependent zinc metalloprotease FtsH"/>
    <property type="match status" value="1"/>
</dbReference>
<keyword evidence="7 15" id="KW-0547">Nucleotide-binding</keyword>
<dbReference type="GO" id="GO:0004176">
    <property type="term" value="F:ATP-dependent peptidase activity"/>
    <property type="evidence" value="ECO:0007669"/>
    <property type="project" value="InterPro"/>
</dbReference>
<dbReference type="GO" id="GO:0005524">
    <property type="term" value="F:ATP binding"/>
    <property type="evidence" value="ECO:0007669"/>
    <property type="project" value="UniProtKB-UniRule"/>
</dbReference>
<keyword evidence="13 15" id="KW-0472">Membrane</keyword>
<feature type="binding site" evidence="15">
    <location>
        <position position="413"/>
    </location>
    <ligand>
        <name>Zn(2+)</name>
        <dbReference type="ChEBI" id="CHEBI:29105"/>
        <note>catalytic</note>
    </ligand>
</feature>
<evidence type="ECO:0000256" key="15">
    <source>
        <dbReference type="HAMAP-Rule" id="MF_01458"/>
    </source>
</evidence>
<keyword evidence="9 15" id="KW-0862">Zinc</keyword>
<evidence type="ECO:0000256" key="8">
    <source>
        <dbReference type="ARBA" id="ARBA00022801"/>
    </source>
</evidence>
<keyword evidence="10 15" id="KW-0067">ATP-binding</keyword>
<dbReference type="InterPro" id="IPR000642">
    <property type="entry name" value="Peptidase_M41"/>
</dbReference>
<feature type="transmembrane region" description="Helical" evidence="15">
    <location>
        <begin position="103"/>
        <end position="121"/>
    </location>
</feature>
<evidence type="ECO:0000256" key="2">
    <source>
        <dbReference type="ARBA" id="ARBA00010044"/>
    </source>
</evidence>
<comment type="subunit">
    <text evidence="15">Homohexamer.</text>
</comment>
<comment type="similarity">
    <text evidence="14 15">In the central section; belongs to the AAA ATPase family.</text>
</comment>
<proteinExistence type="inferred from homology"/>
<feature type="binding site" evidence="15">
    <location>
        <position position="491"/>
    </location>
    <ligand>
        <name>Zn(2+)</name>
        <dbReference type="ChEBI" id="CHEBI:29105"/>
        <note>catalytic</note>
    </ligand>
</feature>
<dbReference type="InterPro" id="IPR027417">
    <property type="entry name" value="P-loop_NTPase"/>
</dbReference>
<comment type="subcellular location">
    <subcellularLocation>
        <location evidence="15">Cell membrane</location>
        <topology evidence="15">Multi-pass membrane protein</topology>
        <orientation evidence="15">Cytoplasmic side</orientation>
    </subcellularLocation>
    <subcellularLocation>
        <location evidence="1">Membrane</location>
    </subcellularLocation>
</comment>
<dbReference type="Gene3D" id="1.20.58.760">
    <property type="entry name" value="Peptidase M41"/>
    <property type="match status" value="1"/>
</dbReference>
<dbReference type="GO" id="GO:0006508">
    <property type="term" value="P:proteolysis"/>
    <property type="evidence" value="ECO:0007669"/>
    <property type="project" value="UniProtKB-KW"/>
</dbReference>
<dbReference type="Gene3D" id="3.40.50.300">
    <property type="entry name" value="P-loop containing nucleotide triphosphate hydrolases"/>
    <property type="match status" value="1"/>
</dbReference>
<dbReference type="GO" id="GO:0004222">
    <property type="term" value="F:metalloendopeptidase activity"/>
    <property type="evidence" value="ECO:0007669"/>
    <property type="project" value="InterPro"/>
</dbReference>
<keyword evidence="5 15" id="KW-0812">Transmembrane</keyword>
<dbReference type="EC" id="3.4.24.-" evidence="15"/>
<feature type="binding site" evidence="15">
    <location>
        <position position="417"/>
    </location>
    <ligand>
        <name>Zn(2+)</name>
        <dbReference type="ChEBI" id="CHEBI:29105"/>
        <note>catalytic</note>
    </ligand>
</feature>
<dbReference type="Gene3D" id="3.30.720.210">
    <property type="match status" value="1"/>
</dbReference>
<dbReference type="InterPro" id="IPR003959">
    <property type="entry name" value="ATPase_AAA_core"/>
</dbReference>
<dbReference type="FunFam" id="1.10.8.60:FF:000001">
    <property type="entry name" value="ATP-dependent zinc metalloprotease FtsH"/>
    <property type="match status" value="1"/>
</dbReference>
<evidence type="ECO:0000256" key="3">
    <source>
        <dbReference type="ARBA" id="ARBA00022475"/>
    </source>
</evidence>
<feature type="transmembrane region" description="Helical" evidence="15">
    <location>
        <begin position="7"/>
        <end position="25"/>
    </location>
</feature>
<dbReference type="Pfam" id="PF17862">
    <property type="entry name" value="AAA_lid_3"/>
    <property type="match status" value="1"/>
</dbReference>
<comment type="function">
    <text evidence="15">Acts as a processive, ATP-dependent zinc metallopeptidase for both cytoplasmic and membrane proteins. Plays a role in the quality control of integral membrane proteins.</text>
</comment>
<dbReference type="SUPFAM" id="SSF52540">
    <property type="entry name" value="P-loop containing nucleoside triphosphate hydrolases"/>
    <property type="match status" value="1"/>
</dbReference>
<evidence type="ECO:0000313" key="19">
    <source>
        <dbReference type="Proteomes" id="UP000623681"/>
    </source>
</evidence>
<dbReference type="HAMAP" id="MF_01458">
    <property type="entry name" value="FtsH"/>
    <property type="match status" value="1"/>
</dbReference>
<evidence type="ECO:0000256" key="9">
    <source>
        <dbReference type="ARBA" id="ARBA00022833"/>
    </source>
</evidence>
<keyword evidence="11 15" id="KW-1133">Transmembrane helix</keyword>
<evidence type="ECO:0000256" key="1">
    <source>
        <dbReference type="ARBA" id="ARBA00004370"/>
    </source>
</evidence>
<dbReference type="InterPro" id="IPR003593">
    <property type="entry name" value="AAA+_ATPase"/>
</dbReference>
<comment type="similarity">
    <text evidence="16">Belongs to the AAA ATPase family.</text>
</comment>
<dbReference type="RefSeq" id="WP_202767791.1">
    <property type="nucleotide sequence ID" value="NZ_JAESWA010000022.1"/>
</dbReference>
<evidence type="ECO:0000259" key="17">
    <source>
        <dbReference type="SMART" id="SM00382"/>
    </source>
</evidence>
<feature type="active site" evidence="15">
    <location>
        <position position="414"/>
    </location>
</feature>
<evidence type="ECO:0000256" key="14">
    <source>
        <dbReference type="ARBA" id="ARBA00061570"/>
    </source>
</evidence>
<evidence type="ECO:0000256" key="5">
    <source>
        <dbReference type="ARBA" id="ARBA00022692"/>
    </source>
</evidence>
<keyword evidence="19" id="KW-1185">Reference proteome</keyword>
<reference evidence="18" key="1">
    <citation type="submission" date="2021-01" db="EMBL/GenBank/DDBJ databases">
        <title>Genome public.</title>
        <authorList>
            <person name="Liu C."/>
            <person name="Sun Q."/>
        </authorList>
    </citation>
    <scope>NUCLEOTIDE SEQUENCE</scope>
    <source>
        <strain evidence="18">YIM B02565</strain>
    </source>
</reference>
<comment type="cofactor">
    <cofactor evidence="15">
        <name>Zn(2+)</name>
        <dbReference type="ChEBI" id="CHEBI:29105"/>
    </cofactor>
    <text evidence="15">Binds 1 zinc ion per subunit.</text>
</comment>
<dbReference type="Pfam" id="PF00004">
    <property type="entry name" value="AAA"/>
    <property type="match status" value="1"/>
</dbReference>